<evidence type="ECO:0000313" key="12">
    <source>
        <dbReference type="EMBL" id="MDP8084827.1"/>
    </source>
</evidence>
<dbReference type="GO" id="GO:0005886">
    <property type="term" value="C:plasma membrane"/>
    <property type="evidence" value="ECO:0007669"/>
    <property type="project" value="UniProtKB-SubCell"/>
</dbReference>
<dbReference type="GeneID" id="83544412"/>
<keyword evidence="5 14" id="KW-0067">ATP-binding</keyword>
<evidence type="ECO:0000259" key="11">
    <source>
        <dbReference type="PROSITE" id="PS50929"/>
    </source>
</evidence>
<evidence type="ECO:0000256" key="1">
    <source>
        <dbReference type="ARBA" id="ARBA00004651"/>
    </source>
</evidence>
<evidence type="ECO:0000256" key="3">
    <source>
        <dbReference type="ARBA" id="ARBA00022692"/>
    </source>
</evidence>
<dbReference type="PROSITE" id="PS50929">
    <property type="entry name" value="ABC_TM1F"/>
    <property type="match status" value="1"/>
</dbReference>
<keyword evidence="7 9" id="KW-0472">Membrane</keyword>
<dbReference type="InterPro" id="IPR039421">
    <property type="entry name" value="Type_1_exporter"/>
</dbReference>
<gene>
    <name evidence="12" type="ORF">QJT92_02610</name>
    <name evidence="13" type="ORF">QJU93_03065</name>
    <name evidence="14" type="ORF">SAMN05444853_10551</name>
</gene>
<evidence type="ECO:0000256" key="2">
    <source>
        <dbReference type="ARBA" id="ARBA00022475"/>
    </source>
</evidence>
<evidence type="ECO:0000313" key="16">
    <source>
        <dbReference type="Proteomes" id="UP001224812"/>
    </source>
</evidence>
<dbReference type="GO" id="GO:0034040">
    <property type="term" value="F:ATPase-coupled lipid transmembrane transporter activity"/>
    <property type="evidence" value="ECO:0007669"/>
    <property type="project" value="TreeGrafter"/>
</dbReference>
<proteinExistence type="predicted"/>
<dbReference type="Proteomes" id="UP001236239">
    <property type="component" value="Unassembled WGS sequence"/>
</dbReference>
<keyword evidence="6 9" id="KW-1133">Transmembrane helix</keyword>
<evidence type="ECO:0000259" key="10">
    <source>
        <dbReference type="PROSITE" id="PS50893"/>
    </source>
</evidence>
<evidence type="ECO:0000256" key="5">
    <source>
        <dbReference type="ARBA" id="ARBA00022840"/>
    </source>
</evidence>
<keyword evidence="16" id="KW-1185">Reference proteome</keyword>
<evidence type="ECO:0000256" key="6">
    <source>
        <dbReference type="ARBA" id="ARBA00022989"/>
    </source>
</evidence>
<dbReference type="GO" id="GO:0005524">
    <property type="term" value="F:ATP binding"/>
    <property type="evidence" value="ECO:0007669"/>
    <property type="project" value="UniProtKB-KW"/>
</dbReference>
<feature type="transmembrane region" description="Helical" evidence="9">
    <location>
        <begin position="56"/>
        <end position="81"/>
    </location>
</feature>
<evidence type="ECO:0000313" key="15">
    <source>
        <dbReference type="Proteomes" id="UP000198883"/>
    </source>
</evidence>
<dbReference type="Pfam" id="PF00664">
    <property type="entry name" value="ABC_membrane"/>
    <property type="match status" value="1"/>
</dbReference>
<dbReference type="InterPro" id="IPR036640">
    <property type="entry name" value="ABC1_TM_sf"/>
</dbReference>
<dbReference type="SUPFAM" id="SSF90123">
    <property type="entry name" value="ABC transporter transmembrane region"/>
    <property type="match status" value="1"/>
</dbReference>
<dbReference type="InterPro" id="IPR017871">
    <property type="entry name" value="ABC_transporter-like_CS"/>
</dbReference>
<accession>A0A1H7VPZ1</accession>
<feature type="transmembrane region" description="Helical" evidence="9">
    <location>
        <begin position="278"/>
        <end position="308"/>
    </location>
</feature>
<dbReference type="PANTHER" id="PTHR24221">
    <property type="entry name" value="ATP-BINDING CASSETTE SUB-FAMILY B"/>
    <property type="match status" value="1"/>
</dbReference>
<dbReference type="InterPro" id="IPR003439">
    <property type="entry name" value="ABC_transporter-like_ATP-bd"/>
</dbReference>
<dbReference type="RefSeq" id="WP_090920907.1">
    <property type="nucleotide sequence ID" value="NZ_CP016180.1"/>
</dbReference>
<dbReference type="Pfam" id="PF00005">
    <property type="entry name" value="ABC_tran"/>
    <property type="match status" value="1"/>
</dbReference>
<feature type="domain" description="ABC transmembrane type-1" evidence="11">
    <location>
        <begin position="98"/>
        <end position="305"/>
    </location>
</feature>
<keyword evidence="3 9" id="KW-0812">Transmembrane</keyword>
<sequence length="574" mass="65070">MIKFFQNHFALSETGAKDLRTAIFWHTLLNLSMMLPVVLTFVFLQDYLGLLKSETLPSYGILFYLIFALCAFLVMYSLAYINYEKCYTKIYNESANRRIKLAETLRQLPMAFFGKKDIADLSALIMEDATQIEMLFSHAVPQIFAAAISMSVMSLSMFFYDWRMSLAMFWVVPVGFLVFYLSKQKMQRNHDVIYAQRLLVSEQIQSGMDMVQEIKSYNQETRYLDSLNQTLDEYEKKLINLELFGGALLNISYSMLKLGLPSVIIIGAWLFSQDTISLFTYLVFLILVGRIYDPFIDVMNHFALLLYLNVRIKRMREMDSMPRQTGNKIFNPTHFDIEFKSVNFSYQTGMNTLQDVSFVAKQGEVTALIGPSGGGKSTVAKLTARFWDIDSGEILLGGQNISEIEPEVLLSHFAIVFQDVALFNSTIMENIRLGRKDATDEEVKEAARIAQCVEFIERLPQGYDTLIGENGEKLSGGERQRISIARALLKDAPVILLDEATASLDARNESKIQQAISALIKNKTVLIIAHRMRTVVNADKIVTIKAGQVVETGTPEILKTQNGVFSMMLKAQNN</sequence>
<dbReference type="Proteomes" id="UP000198883">
    <property type="component" value="Unassembled WGS sequence"/>
</dbReference>
<dbReference type="GO" id="GO:0016887">
    <property type="term" value="F:ATP hydrolysis activity"/>
    <property type="evidence" value="ECO:0007669"/>
    <property type="project" value="InterPro"/>
</dbReference>
<dbReference type="CDD" id="cd07346">
    <property type="entry name" value="ABC_6TM_exporters"/>
    <property type="match status" value="1"/>
</dbReference>
<reference evidence="14" key="1">
    <citation type="submission" date="2016-10" db="EMBL/GenBank/DDBJ databases">
        <authorList>
            <person name="de Groot N.N."/>
        </authorList>
    </citation>
    <scope>NUCLEOTIDE SEQUENCE [LARGE SCALE GENOMIC DNA]</scope>
    <source>
        <strain evidence="14">DSM 24204</strain>
    </source>
</reference>
<dbReference type="SUPFAM" id="SSF52540">
    <property type="entry name" value="P-loop containing nucleoside triphosphate hydrolases"/>
    <property type="match status" value="1"/>
</dbReference>
<keyword evidence="2" id="KW-1003">Cell membrane</keyword>
<feature type="transmembrane region" description="Helical" evidence="9">
    <location>
        <begin position="21"/>
        <end position="44"/>
    </location>
</feature>
<reference evidence="13" key="4">
    <citation type="journal article" date="2023" name="Front. Microbiol.">
        <title>Phylogeography and host specificity of Pasteurellaceae pathogenic to sea-farmed fish in the north-east Atlantic.</title>
        <authorList>
            <person name="Gulla S."/>
            <person name="Colquhoun D.J."/>
            <person name="Olsen A.B."/>
            <person name="Spilsberg B."/>
            <person name="Lagesen K."/>
            <person name="Aakesson C.P."/>
            <person name="Strom S."/>
            <person name="Manji F."/>
            <person name="Birkbeck T.H."/>
            <person name="Nilsen H.K."/>
        </authorList>
    </citation>
    <scope>NUCLEOTIDE SEQUENCE</scope>
    <source>
        <strain evidence="13">TW16_20</strain>
    </source>
</reference>
<dbReference type="SMART" id="SM00382">
    <property type="entry name" value="AAA"/>
    <property type="match status" value="1"/>
</dbReference>
<reference evidence="15" key="2">
    <citation type="submission" date="2016-10" db="EMBL/GenBank/DDBJ databases">
        <authorList>
            <person name="Varghese N."/>
            <person name="Submissions S."/>
        </authorList>
    </citation>
    <scope>NUCLEOTIDE SEQUENCE [LARGE SCALE GENOMIC DNA]</scope>
    <source>
        <strain evidence="15">DSM 24204</strain>
    </source>
</reference>
<feature type="transmembrane region" description="Helical" evidence="9">
    <location>
        <begin position="247"/>
        <end position="272"/>
    </location>
</feature>
<protein>
    <submittedName>
        <fullName evidence="12">ABC transporter ATP-binding protein</fullName>
    </submittedName>
    <submittedName>
        <fullName evidence="14">ATP-binding cassette, subfamily B</fullName>
    </submittedName>
</protein>
<evidence type="ECO:0000256" key="8">
    <source>
        <dbReference type="SAM" id="Coils"/>
    </source>
</evidence>
<evidence type="ECO:0000256" key="7">
    <source>
        <dbReference type="ARBA" id="ARBA00023136"/>
    </source>
</evidence>
<dbReference type="EMBL" id="JASAYQ010000003">
    <property type="protein sequence ID" value="MDP8172336.1"/>
    <property type="molecule type" value="Genomic_DNA"/>
</dbReference>
<reference evidence="12 16" key="3">
    <citation type="journal article" date="2023" name="Front. Microbiol.">
        <title>Phylogeography and host specificity of Pasteurellaceae pathogenic to sea-farmed fish in the north-east Atlantic.</title>
        <authorList>
            <person name="Gulla S."/>
            <person name="Colquhoun D.J."/>
            <person name="Olsen A.B."/>
            <person name="Spilsberg B."/>
            <person name="Lagesen K."/>
            <person name="Aakesson C.P."/>
            <person name="Strom S."/>
            <person name="Manji F."/>
            <person name="Birkbeck T.H."/>
            <person name="Nilsen H.K."/>
        </authorList>
    </citation>
    <scope>NUCLEOTIDE SEQUENCE [LARGE SCALE GENOMIC DNA]</scope>
    <source>
        <strain evidence="12 16">VIO11850</strain>
    </source>
</reference>
<dbReference type="GO" id="GO:0140359">
    <property type="term" value="F:ABC-type transporter activity"/>
    <property type="evidence" value="ECO:0007669"/>
    <property type="project" value="InterPro"/>
</dbReference>
<dbReference type="PANTHER" id="PTHR24221:SF397">
    <property type="entry name" value="ABC TRANSPORTER, ATP-BINDING TRANSMEMBRANE PROTEIN"/>
    <property type="match status" value="1"/>
</dbReference>
<evidence type="ECO:0000256" key="4">
    <source>
        <dbReference type="ARBA" id="ARBA00022741"/>
    </source>
</evidence>
<keyword evidence="4" id="KW-0547">Nucleotide-binding</keyword>
<dbReference type="FunFam" id="3.40.50.300:FF:001443">
    <property type="entry name" value="ABC transporter, ATP-binding protein"/>
    <property type="match status" value="1"/>
</dbReference>
<dbReference type="EMBL" id="JASAVS010000003">
    <property type="protein sequence ID" value="MDP8084827.1"/>
    <property type="molecule type" value="Genomic_DNA"/>
</dbReference>
<feature type="transmembrane region" description="Helical" evidence="9">
    <location>
        <begin position="143"/>
        <end position="160"/>
    </location>
</feature>
<evidence type="ECO:0000256" key="9">
    <source>
        <dbReference type="SAM" id="Phobius"/>
    </source>
</evidence>
<keyword evidence="8" id="KW-0175">Coiled coil</keyword>
<dbReference type="OrthoDB" id="9806127at2"/>
<dbReference type="Gene3D" id="3.40.50.300">
    <property type="entry name" value="P-loop containing nucleotide triphosphate hydrolases"/>
    <property type="match status" value="1"/>
</dbReference>
<dbReference type="Proteomes" id="UP001224812">
    <property type="component" value="Unassembled WGS sequence"/>
</dbReference>
<name>A0A1H7VPZ1_9PAST</name>
<dbReference type="AlphaFoldDB" id="A0A1H7VPZ1"/>
<evidence type="ECO:0000313" key="13">
    <source>
        <dbReference type="EMBL" id="MDP8172336.1"/>
    </source>
</evidence>
<dbReference type="EMBL" id="FOBN01000005">
    <property type="protein sequence ID" value="SEM10867.1"/>
    <property type="molecule type" value="Genomic_DNA"/>
</dbReference>
<dbReference type="InterPro" id="IPR003593">
    <property type="entry name" value="AAA+_ATPase"/>
</dbReference>
<dbReference type="STRING" id="97481.SAMN05444853_10551"/>
<organism evidence="14 15">
    <name type="scientific">Phocoenobacter skyensis</name>
    <dbReference type="NCBI Taxonomy" id="97481"/>
    <lineage>
        <taxon>Bacteria</taxon>
        <taxon>Pseudomonadati</taxon>
        <taxon>Pseudomonadota</taxon>
        <taxon>Gammaproteobacteria</taxon>
        <taxon>Pasteurellales</taxon>
        <taxon>Pasteurellaceae</taxon>
        <taxon>Phocoenobacter</taxon>
    </lineage>
</organism>
<dbReference type="PROSITE" id="PS00211">
    <property type="entry name" value="ABC_TRANSPORTER_1"/>
    <property type="match status" value="1"/>
</dbReference>
<dbReference type="InterPro" id="IPR011527">
    <property type="entry name" value="ABC1_TM_dom"/>
</dbReference>
<feature type="domain" description="ABC transporter" evidence="10">
    <location>
        <begin position="337"/>
        <end position="571"/>
    </location>
</feature>
<dbReference type="InterPro" id="IPR027417">
    <property type="entry name" value="P-loop_NTPase"/>
</dbReference>
<dbReference type="PROSITE" id="PS50893">
    <property type="entry name" value="ABC_TRANSPORTER_2"/>
    <property type="match status" value="1"/>
</dbReference>
<dbReference type="Gene3D" id="1.20.1560.10">
    <property type="entry name" value="ABC transporter type 1, transmembrane domain"/>
    <property type="match status" value="1"/>
</dbReference>
<evidence type="ECO:0000313" key="14">
    <source>
        <dbReference type="EMBL" id="SEM10867.1"/>
    </source>
</evidence>
<comment type="subcellular location">
    <subcellularLocation>
        <location evidence="1">Cell membrane</location>
        <topology evidence="1">Multi-pass membrane protein</topology>
    </subcellularLocation>
</comment>
<feature type="transmembrane region" description="Helical" evidence="9">
    <location>
        <begin position="166"/>
        <end position="182"/>
    </location>
</feature>
<feature type="coiled-coil region" evidence="8">
    <location>
        <begin position="217"/>
        <end position="244"/>
    </location>
</feature>